<name>A0A5Q3QGC7_9PSEU</name>
<reference evidence="3" key="1">
    <citation type="submission" date="2019-11" db="EMBL/GenBank/DDBJ databases">
        <title>The complete genome sequence of Saccharopolyspora sp. E2A.</title>
        <authorList>
            <person name="Zhang G."/>
        </authorList>
    </citation>
    <scope>NUCLEOTIDE SEQUENCE [LARGE SCALE GENOMIC DNA]</scope>
    <source>
        <strain evidence="3">E2A</strain>
    </source>
</reference>
<keyword evidence="1" id="KW-0812">Transmembrane</keyword>
<evidence type="ECO:0000313" key="3">
    <source>
        <dbReference type="Proteomes" id="UP000371041"/>
    </source>
</evidence>
<dbReference type="KEGG" id="sace:GIY23_19810"/>
<keyword evidence="3" id="KW-1185">Reference proteome</keyword>
<keyword evidence="1" id="KW-0472">Membrane</keyword>
<sequence>MSDGARTSRSAPKRRTDIPLLVAGLCTLTVSAYVFVDGSWDVQWLLALAAVVLGVGMLVASLRPRR</sequence>
<dbReference type="Proteomes" id="UP000371041">
    <property type="component" value="Chromosome"/>
</dbReference>
<keyword evidence="1" id="KW-1133">Transmembrane helix</keyword>
<dbReference type="EMBL" id="CP045929">
    <property type="protein sequence ID" value="QGK72436.1"/>
    <property type="molecule type" value="Genomic_DNA"/>
</dbReference>
<proteinExistence type="predicted"/>
<evidence type="ECO:0000256" key="1">
    <source>
        <dbReference type="SAM" id="Phobius"/>
    </source>
</evidence>
<evidence type="ECO:0000313" key="2">
    <source>
        <dbReference type="EMBL" id="QGK72436.1"/>
    </source>
</evidence>
<protein>
    <submittedName>
        <fullName evidence="2">Uncharacterized protein</fullName>
    </submittedName>
</protein>
<gene>
    <name evidence="2" type="ORF">GIY23_19810</name>
</gene>
<feature type="transmembrane region" description="Helical" evidence="1">
    <location>
        <begin position="42"/>
        <end position="62"/>
    </location>
</feature>
<dbReference type="AlphaFoldDB" id="A0A5Q3QGC7"/>
<accession>A0A5Q3QGC7</accession>
<feature type="transmembrane region" description="Helical" evidence="1">
    <location>
        <begin position="18"/>
        <end position="36"/>
    </location>
</feature>
<organism evidence="2 3">
    <name type="scientific">Allosaccharopolyspora coralli</name>
    <dbReference type="NCBI Taxonomy" id="2665642"/>
    <lineage>
        <taxon>Bacteria</taxon>
        <taxon>Bacillati</taxon>
        <taxon>Actinomycetota</taxon>
        <taxon>Actinomycetes</taxon>
        <taxon>Pseudonocardiales</taxon>
        <taxon>Pseudonocardiaceae</taxon>
        <taxon>Allosaccharopolyspora</taxon>
    </lineage>
</organism>